<proteinExistence type="predicted"/>
<dbReference type="EMBL" id="JACSQW010000031">
    <property type="protein sequence ID" value="MBD7895726.1"/>
    <property type="molecule type" value="Genomic_DNA"/>
</dbReference>
<comment type="caution">
    <text evidence="1">The sequence shown here is derived from an EMBL/GenBank/DDBJ whole genome shotgun (WGS) entry which is preliminary data.</text>
</comment>
<evidence type="ECO:0000313" key="2">
    <source>
        <dbReference type="Proteomes" id="UP000616837"/>
    </source>
</evidence>
<accession>A0ABR8PEP2</accession>
<protein>
    <recommendedName>
        <fullName evidence="3">Phage protein</fullName>
    </recommendedName>
</protein>
<keyword evidence="2" id="KW-1185">Reference proteome</keyword>
<name>A0ABR8PEP2_9LACO</name>
<sequence length="111" mass="13003">MNSNLYKLNEAITEMMKLHYYLGHVFRDSEPDITVKTFKIRYKTDELYGKLGELWDGKSNAYITRNEIKSMCSKFAVSKNEYDAFYNLPPEKRIDALAHMYGDAIGIKKVY</sequence>
<reference evidence="1 2" key="1">
    <citation type="submission" date="2020-08" db="EMBL/GenBank/DDBJ databases">
        <title>A Genomic Blueprint of the Chicken Gut Microbiome.</title>
        <authorList>
            <person name="Gilroy R."/>
            <person name="Ravi A."/>
            <person name="Getino M."/>
            <person name="Pursley I."/>
            <person name="Horton D.L."/>
            <person name="Alikhan N.-F."/>
            <person name="Baker D."/>
            <person name="Gharbi K."/>
            <person name="Hall N."/>
            <person name="Watson M."/>
            <person name="Adriaenssens E.M."/>
            <person name="Foster-Nyarko E."/>
            <person name="Jarju S."/>
            <person name="Secka A."/>
            <person name="Antonio M."/>
            <person name="Oren A."/>
            <person name="Chaudhuri R."/>
            <person name="La Ragione R.M."/>
            <person name="Hildebrand F."/>
            <person name="Pallen M.J."/>
        </authorList>
    </citation>
    <scope>NUCLEOTIDE SEQUENCE [LARGE SCALE GENOMIC DNA]</scope>
    <source>
        <strain evidence="1 2">Sa3CUN2</strain>
    </source>
</reference>
<evidence type="ECO:0000313" key="1">
    <source>
        <dbReference type="EMBL" id="MBD7895726.1"/>
    </source>
</evidence>
<dbReference type="GeneID" id="75082983"/>
<evidence type="ECO:0008006" key="3">
    <source>
        <dbReference type="Google" id="ProtNLM"/>
    </source>
</evidence>
<dbReference type="RefSeq" id="WP_191685047.1">
    <property type="nucleotide sequence ID" value="NZ_JACSQW010000031.1"/>
</dbReference>
<organism evidence="1 2">
    <name type="scientific">Limosilactobacillus avistercoris</name>
    <dbReference type="NCBI Taxonomy" id="2762243"/>
    <lineage>
        <taxon>Bacteria</taxon>
        <taxon>Bacillati</taxon>
        <taxon>Bacillota</taxon>
        <taxon>Bacilli</taxon>
        <taxon>Lactobacillales</taxon>
        <taxon>Lactobacillaceae</taxon>
        <taxon>Limosilactobacillus</taxon>
    </lineage>
</organism>
<gene>
    <name evidence="1" type="ORF">H9564_08530</name>
</gene>
<dbReference type="Proteomes" id="UP000616837">
    <property type="component" value="Unassembled WGS sequence"/>
</dbReference>